<protein>
    <recommendedName>
        <fullName evidence="3">Lipoprotein</fullName>
    </recommendedName>
</protein>
<evidence type="ECO:0000313" key="1">
    <source>
        <dbReference type="EMBL" id="WPU65942.1"/>
    </source>
</evidence>
<keyword evidence="2" id="KW-1185">Reference proteome</keyword>
<dbReference type="EMBL" id="CP139487">
    <property type="protein sequence ID" value="WPU65942.1"/>
    <property type="molecule type" value="Genomic_DNA"/>
</dbReference>
<dbReference type="RefSeq" id="WP_321397446.1">
    <property type="nucleotide sequence ID" value="NZ_CP139487.1"/>
</dbReference>
<dbReference type="AlphaFoldDB" id="A0AAX4HRS0"/>
<dbReference type="Proteomes" id="UP001324634">
    <property type="component" value="Chromosome"/>
</dbReference>
<dbReference type="KEGG" id="psti:SOO65_04210"/>
<organism evidence="1 2">
    <name type="scientific">Peredibacter starrii</name>
    <dbReference type="NCBI Taxonomy" id="28202"/>
    <lineage>
        <taxon>Bacteria</taxon>
        <taxon>Pseudomonadati</taxon>
        <taxon>Bdellovibrionota</taxon>
        <taxon>Bacteriovoracia</taxon>
        <taxon>Bacteriovoracales</taxon>
        <taxon>Bacteriovoracaceae</taxon>
        <taxon>Peredibacter</taxon>
    </lineage>
</organism>
<sequence>MKHTLFKNLIFLTFLSVFVVGCGKDGGGGSSSGSATNQYGGTQGNSDISTQAIQGYNAIVSWKNNLQRNPVQEKFFMASGRGYSRGVISLTSSNTGSSSLPQGCTYYNPSWMPDFMKDKIYTCSGSSGTITQPTVTPTSITERRCTTFSFNTANVPVVKYKTATSMSSTGCVSSGSETTYSIANNTELNQLLNFSKGKILQVTASNGIYTVRVGNRVPENYPNQVNGIYTIDTTKHSIYSPTSAQTSNTEITTIYEAY</sequence>
<evidence type="ECO:0000313" key="2">
    <source>
        <dbReference type="Proteomes" id="UP001324634"/>
    </source>
</evidence>
<name>A0AAX4HRS0_9BACT</name>
<accession>A0AAX4HRS0</accession>
<gene>
    <name evidence="1" type="ORF">SOO65_04210</name>
</gene>
<evidence type="ECO:0008006" key="3">
    <source>
        <dbReference type="Google" id="ProtNLM"/>
    </source>
</evidence>
<reference evidence="1 2" key="1">
    <citation type="submission" date="2023-11" db="EMBL/GenBank/DDBJ databases">
        <title>Peredibacter starrii A3.12.</title>
        <authorList>
            <person name="Mitchell R.J."/>
        </authorList>
    </citation>
    <scope>NUCLEOTIDE SEQUENCE [LARGE SCALE GENOMIC DNA]</scope>
    <source>
        <strain evidence="1 2">A3.12</strain>
    </source>
</reference>
<dbReference type="PROSITE" id="PS51257">
    <property type="entry name" value="PROKAR_LIPOPROTEIN"/>
    <property type="match status" value="1"/>
</dbReference>
<proteinExistence type="predicted"/>